<comment type="caution">
    <text evidence="2">The sequence shown here is derived from an EMBL/GenBank/DDBJ whole genome shotgun (WGS) entry which is preliminary data.</text>
</comment>
<dbReference type="AlphaFoldDB" id="A0A9W9PAK5"/>
<dbReference type="InterPro" id="IPR052895">
    <property type="entry name" value="HetReg/Transcr_Mod"/>
</dbReference>
<dbReference type="Pfam" id="PF26639">
    <property type="entry name" value="Het-6_barrel"/>
    <property type="match status" value="1"/>
</dbReference>
<dbReference type="EMBL" id="JAPQKT010000002">
    <property type="protein sequence ID" value="KAJ5240810.1"/>
    <property type="molecule type" value="Genomic_DNA"/>
</dbReference>
<dbReference type="RefSeq" id="XP_056503815.1">
    <property type="nucleotide sequence ID" value="XM_056641321.1"/>
</dbReference>
<dbReference type="GeneID" id="81380488"/>
<dbReference type="OrthoDB" id="4341849at2759"/>
<reference evidence="2" key="2">
    <citation type="journal article" date="2023" name="IMA Fungus">
        <title>Comparative genomic study of the Penicillium genus elucidates a diverse pangenome and 15 lateral gene transfer events.</title>
        <authorList>
            <person name="Petersen C."/>
            <person name="Sorensen T."/>
            <person name="Nielsen M.R."/>
            <person name="Sondergaard T.E."/>
            <person name="Sorensen J.L."/>
            <person name="Fitzpatrick D.A."/>
            <person name="Frisvad J.C."/>
            <person name="Nielsen K.L."/>
        </authorList>
    </citation>
    <scope>NUCLEOTIDE SEQUENCE</scope>
    <source>
        <strain evidence="2">IBT 23319</strain>
    </source>
</reference>
<dbReference type="InterPro" id="IPR010730">
    <property type="entry name" value="HET"/>
</dbReference>
<accession>A0A9W9PAK5</accession>
<name>A0A9W9PAK5_PENCI</name>
<dbReference type="Pfam" id="PF06985">
    <property type="entry name" value="HET"/>
    <property type="match status" value="1"/>
</dbReference>
<proteinExistence type="predicted"/>
<reference evidence="2" key="1">
    <citation type="submission" date="2022-11" db="EMBL/GenBank/DDBJ databases">
        <authorList>
            <person name="Petersen C."/>
        </authorList>
    </citation>
    <scope>NUCLEOTIDE SEQUENCE</scope>
    <source>
        <strain evidence="2">IBT 23319</strain>
    </source>
</reference>
<organism evidence="2 3">
    <name type="scientific">Penicillium citrinum</name>
    <dbReference type="NCBI Taxonomy" id="5077"/>
    <lineage>
        <taxon>Eukaryota</taxon>
        <taxon>Fungi</taxon>
        <taxon>Dikarya</taxon>
        <taxon>Ascomycota</taxon>
        <taxon>Pezizomycotina</taxon>
        <taxon>Eurotiomycetes</taxon>
        <taxon>Eurotiomycetidae</taxon>
        <taxon>Eurotiales</taxon>
        <taxon>Aspergillaceae</taxon>
        <taxon>Penicillium</taxon>
    </lineage>
</organism>
<dbReference type="PANTHER" id="PTHR24148:SF73">
    <property type="entry name" value="HET DOMAIN PROTEIN (AFU_ORTHOLOGUE AFUA_8G01020)"/>
    <property type="match status" value="1"/>
</dbReference>
<evidence type="ECO:0000313" key="2">
    <source>
        <dbReference type="EMBL" id="KAJ5240810.1"/>
    </source>
</evidence>
<sequence>MYKYKPLADGQIRNLTLHPGDLSDPIIKARIDHFDLNTKPDYNALSYQWEPSELSQKIQITEAEEACDCHLDITTSLYNALLNLRRDKDMLCLWADAICVNQNDTNERNKQVLHMGEIYRSATEVIIYVGPETKQIQLGVDLAIQLLDHITTYETSNEFSLDHEFSHSMNDRLIELGFPVANDSAWAALRFIIHLGWTKRAWMFQEAALNSNTSIRCGMVEFPLELILIIFQTARFQKLPNAILHEQYGANTEGLDRRAVGNLLLIEIVRRALWFPKTEKTGPTLHFLLLWTLGFHCEDQRDKVYCLLGTAIDASRYGIEPNYYLSLRDVYIDVAVRMLQSSTTLDLLTSVGTRGKSSLNLPSCVPDWSTTDDEWIGSHKPFLLEAFESEQKDSMKCYQASGNTISDLEFSPDKTQLTSSAAFIDSLTSITDSMTCIDNQTKYVEWLQSKSKEFGDSSKYGQETFTALWRTLTGQRYDFEKDEDVFRAWWNMHRPGTFVNVDISEKYPDPQTRQFVVELFGGGIMEHVVTRKFSITESGYFCLVPLQVQKGDSVVLLKGGSTPHVVRNEGDGYLLVGEAYVHGVMNGEALENGSEFEVDFQRITLI</sequence>
<gene>
    <name evidence="2" type="ORF">N7469_002401</name>
</gene>
<evidence type="ECO:0000313" key="3">
    <source>
        <dbReference type="Proteomes" id="UP001147733"/>
    </source>
</evidence>
<evidence type="ECO:0000259" key="1">
    <source>
        <dbReference type="Pfam" id="PF06985"/>
    </source>
</evidence>
<dbReference type="Proteomes" id="UP001147733">
    <property type="component" value="Unassembled WGS sequence"/>
</dbReference>
<feature type="domain" description="Heterokaryon incompatibility" evidence="1">
    <location>
        <begin position="42"/>
        <end position="206"/>
    </location>
</feature>
<dbReference type="PANTHER" id="PTHR24148">
    <property type="entry name" value="ANKYRIN REPEAT DOMAIN-CONTAINING PROTEIN 39 HOMOLOG-RELATED"/>
    <property type="match status" value="1"/>
</dbReference>
<protein>
    <recommendedName>
        <fullName evidence="1">Heterokaryon incompatibility domain-containing protein</fullName>
    </recommendedName>
</protein>
<keyword evidence="3" id="KW-1185">Reference proteome</keyword>